<dbReference type="EMBL" id="MVGT01004040">
    <property type="protein sequence ID" value="OVA01624.1"/>
    <property type="molecule type" value="Genomic_DNA"/>
</dbReference>
<dbReference type="CDD" id="cd16449">
    <property type="entry name" value="RING-HC"/>
    <property type="match status" value="1"/>
</dbReference>
<dbReference type="AlphaFoldDB" id="A0A200PTT5"/>
<accession>A0A200PTT5</accession>
<protein>
    <submittedName>
        <fullName evidence="4">Zinc finger protein</fullName>
    </submittedName>
</protein>
<feature type="domain" description="RING-type" evidence="3">
    <location>
        <begin position="313"/>
        <end position="351"/>
    </location>
</feature>
<feature type="region of interest" description="Disordered" evidence="2">
    <location>
        <begin position="1"/>
        <end position="28"/>
    </location>
</feature>
<dbReference type="InterPro" id="IPR001841">
    <property type="entry name" value="Znf_RING"/>
</dbReference>
<feature type="region of interest" description="Disordered" evidence="2">
    <location>
        <begin position="283"/>
        <end position="306"/>
    </location>
</feature>
<feature type="region of interest" description="Disordered" evidence="2">
    <location>
        <begin position="143"/>
        <end position="266"/>
    </location>
</feature>
<evidence type="ECO:0000259" key="3">
    <source>
        <dbReference type="PROSITE" id="PS50089"/>
    </source>
</evidence>
<dbReference type="SUPFAM" id="SSF57850">
    <property type="entry name" value="RING/U-box"/>
    <property type="match status" value="1"/>
</dbReference>
<dbReference type="Pfam" id="PF13920">
    <property type="entry name" value="zf-C3HC4_3"/>
    <property type="match status" value="1"/>
</dbReference>
<proteinExistence type="predicted"/>
<feature type="compositionally biased region" description="Acidic residues" evidence="2">
    <location>
        <begin position="247"/>
        <end position="259"/>
    </location>
</feature>
<keyword evidence="5" id="KW-1185">Reference proteome</keyword>
<dbReference type="OMA" id="RPQTDRN"/>
<keyword evidence="1" id="KW-0863">Zinc-finger</keyword>
<reference evidence="4 5" key="1">
    <citation type="journal article" date="2017" name="Mol. Plant">
        <title>The Genome of Medicinal Plant Macleaya cordata Provides New Insights into Benzylisoquinoline Alkaloids Metabolism.</title>
        <authorList>
            <person name="Liu X."/>
            <person name="Liu Y."/>
            <person name="Huang P."/>
            <person name="Ma Y."/>
            <person name="Qing Z."/>
            <person name="Tang Q."/>
            <person name="Cao H."/>
            <person name="Cheng P."/>
            <person name="Zheng Y."/>
            <person name="Yuan Z."/>
            <person name="Zhou Y."/>
            <person name="Liu J."/>
            <person name="Tang Z."/>
            <person name="Zhuo Y."/>
            <person name="Zhang Y."/>
            <person name="Yu L."/>
            <person name="Huang J."/>
            <person name="Yang P."/>
            <person name="Peng Q."/>
            <person name="Zhang J."/>
            <person name="Jiang W."/>
            <person name="Zhang Z."/>
            <person name="Lin K."/>
            <person name="Ro D.K."/>
            <person name="Chen X."/>
            <person name="Xiong X."/>
            <person name="Shang Y."/>
            <person name="Huang S."/>
            <person name="Zeng J."/>
        </authorList>
    </citation>
    <scope>NUCLEOTIDE SEQUENCE [LARGE SCALE GENOMIC DNA]</scope>
    <source>
        <strain evidence="5">cv. BLH2017</strain>
        <tissue evidence="4">Root</tissue>
    </source>
</reference>
<dbReference type="Gene3D" id="3.30.40.10">
    <property type="entry name" value="Zinc/RING finger domain, C3HC4 (zinc finger)"/>
    <property type="match status" value="1"/>
</dbReference>
<dbReference type="PROSITE" id="PS50089">
    <property type="entry name" value="ZF_RING_2"/>
    <property type="match status" value="1"/>
</dbReference>
<feature type="compositionally biased region" description="Acidic residues" evidence="2">
    <location>
        <begin position="289"/>
        <end position="304"/>
    </location>
</feature>
<dbReference type="InterPro" id="IPR013083">
    <property type="entry name" value="Znf_RING/FYVE/PHD"/>
</dbReference>
<evidence type="ECO:0000313" key="4">
    <source>
        <dbReference type="EMBL" id="OVA01624.1"/>
    </source>
</evidence>
<evidence type="ECO:0000256" key="2">
    <source>
        <dbReference type="SAM" id="MobiDB-lite"/>
    </source>
</evidence>
<dbReference type="SMART" id="SM00184">
    <property type="entry name" value="RING"/>
    <property type="match status" value="1"/>
</dbReference>
<evidence type="ECO:0000256" key="1">
    <source>
        <dbReference type="PROSITE-ProRule" id="PRU00175"/>
    </source>
</evidence>
<dbReference type="InParanoid" id="A0A200PTT5"/>
<comment type="caution">
    <text evidence="4">The sequence shown here is derived from an EMBL/GenBank/DDBJ whole genome shotgun (WGS) entry which is preliminary data.</text>
</comment>
<organism evidence="4 5">
    <name type="scientific">Macleaya cordata</name>
    <name type="common">Five-seeded plume-poppy</name>
    <name type="synonym">Bocconia cordata</name>
    <dbReference type="NCBI Taxonomy" id="56857"/>
    <lineage>
        <taxon>Eukaryota</taxon>
        <taxon>Viridiplantae</taxon>
        <taxon>Streptophyta</taxon>
        <taxon>Embryophyta</taxon>
        <taxon>Tracheophyta</taxon>
        <taxon>Spermatophyta</taxon>
        <taxon>Magnoliopsida</taxon>
        <taxon>Ranunculales</taxon>
        <taxon>Papaveraceae</taxon>
        <taxon>Papaveroideae</taxon>
        <taxon>Macleaya</taxon>
    </lineage>
</organism>
<feature type="compositionally biased region" description="Basic and acidic residues" evidence="2">
    <location>
        <begin position="163"/>
        <end position="187"/>
    </location>
</feature>
<dbReference type="Proteomes" id="UP000195402">
    <property type="component" value="Unassembled WGS sequence"/>
</dbReference>
<keyword evidence="1" id="KW-0479">Metal-binding</keyword>
<sequence length="361" mass="39612">METGGVDRRKARLTSQISVHSKKRNNDGLDSLVGLTVDAVLGNSQELNKPVKQNQQPTTRTLLDIISDEESGAAYRGLAANSIKNKKKSKKSIKDRLKFRSSWSCSSSCPVPTSDFPLNNRRIQQISNPVLVDHPLSTSCSIKRTTDDHIGKSDLSTETTADDCGKSDLTKTLKKETTTDEERKSDSSDDDDDVERESVDVGATEPVITPPAQENELKSAAQTESESEEEVEGDRNASGPLISEPTTDNEDEEEEEENESGPLISESMVEAPMISLMALLEESGRRAEDDEEEEDEVDEEDEEGGGGGVEYVCTVCMVKHRGLAFVPCGHTFCRLCSKELWVSKGNCPLCTGYILEILDIF</sequence>
<dbReference type="OrthoDB" id="1991262at2759"/>
<name>A0A200PTT5_MACCD</name>
<gene>
    <name evidence="4" type="ORF">BVC80_9073g59</name>
</gene>
<dbReference type="PANTHER" id="PTHR46629">
    <property type="entry name" value="OS01G0917900 PROTEIN"/>
    <property type="match status" value="1"/>
</dbReference>
<dbReference type="GO" id="GO:0008270">
    <property type="term" value="F:zinc ion binding"/>
    <property type="evidence" value="ECO:0007669"/>
    <property type="project" value="UniProtKB-KW"/>
</dbReference>
<keyword evidence="1" id="KW-0862">Zinc</keyword>
<evidence type="ECO:0000313" key="5">
    <source>
        <dbReference type="Proteomes" id="UP000195402"/>
    </source>
</evidence>